<accession>B2W567</accession>
<dbReference type="PANTHER" id="PTHR42085:SF1">
    <property type="entry name" value="F-BOX DOMAIN-CONTAINING PROTEIN"/>
    <property type="match status" value="1"/>
</dbReference>
<dbReference type="EMBL" id="DS231618">
    <property type="protein sequence ID" value="EDU47674.1"/>
    <property type="molecule type" value="Genomic_DNA"/>
</dbReference>
<dbReference type="InParanoid" id="B2W567"/>
<dbReference type="OrthoDB" id="3690469at2759"/>
<dbReference type="KEGG" id="ptrr:6343009"/>
<reference evidence="3" key="1">
    <citation type="journal article" date="2013" name="G3 (Bethesda)">
        <title>Comparative genomics of a plant-pathogenic fungus, Pyrenophora tritici-repentis, reveals transduplication and the impact of repeat elements on pathogenicity and population divergence.</title>
        <authorList>
            <person name="Manning V.A."/>
            <person name="Pandelova I."/>
            <person name="Dhillon B."/>
            <person name="Wilhelm L.J."/>
            <person name="Goodwin S.B."/>
            <person name="Berlin A.M."/>
            <person name="Figueroa M."/>
            <person name="Freitag M."/>
            <person name="Hane J.K."/>
            <person name="Henrissat B."/>
            <person name="Holman W.H."/>
            <person name="Kodira C.D."/>
            <person name="Martin J."/>
            <person name="Oliver R.P."/>
            <person name="Robbertse B."/>
            <person name="Schackwitz W."/>
            <person name="Schwartz D.C."/>
            <person name="Spatafora J.W."/>
            <person name="Turgeon B.G."/>
            <person name="Yandava C."/>
            <person name="Young S."/>
            <person name="Zhou S."/>
            <person name="Zeng Q."/>
            <person name="Grigoriev I.V."/>
            <person name="Ma L.-J."/>
            <person name="Ciuffetti L.M."/>
        </authorList>
    </citation>
    <scope>NUCLEOTIDE SEQUENCE [LARGE SCALE GENOMIC DNA]</scope>
    <source>
        <strain evidence="3">Pt-1C-BFP</strain>
    </source>
</reference>
<dbReference type="InterPro" id="IPR038883">
    <property type="entry name" value="AN11006-like"/>
</dbReference>
<sequence>MSPTPIEIPRTRAATNHAGPSRFLDLPAEIRAMIMANIFESAEPIRLEMKYTLPDIPDIFDDDLSEDEEDDSRPPQTFMVPVQTEKYRDICKGITLFLTCRQLYHEAATILYSNNTFVFVRSTELSFKAGHYLCYKEWCLGLGSQMKWLRKVHIDVYDSVWMAIWRNDGARGIHSGDLTALAELICDPSMAKCVFEVVKPREMEEGAAAEAFTFDPELMNKVFKGLCADRTNLKRSTGAIIKLDFFPFARHPSYQAGDDIGLLEIECGSPHNQSSHRRE</sequence>
<dbReference type="InterPro" id="IPR056632">
    <property type="entry name" value="DUF7730"/>
</dbReference>
<dbReference type="PANTHER" id="PTHR42085">
    <property type="entry name" value="F-BOX DOMAIN-CONTAINING PROTEIN"/>
    <property type="match status" value="1"/>
</dbReference>
<dbReference type="Pfam" id="PF24864">
    <property type="entry name" value="DUF7730"/>
    <property type="match status" value="1"/>
</dbReference>
<evidence type="ECO:0000259" key="1">
    <source>
        <dbReference type="Pfam" id="PF24864"/>
    </source>
</evidence>
<protein>
    <recommendedName>
        <fullName evidence="1">DUF7730 domain-containing protein</fullName>
    </recommendedName>
</protein>
<proteinExistence type="predicted"/>
<dbReference type="GeneID" id="6343009"/>
<evidence type="ECO:0000313" key="3">
    <source>
        <dbReference type="Proteomes" id="UP000001471"/>
    </source>
</evidence>
<name>B2W567_PYRTR</name>
<dbReference type="Proteomes" id="UP000001471">
    <property type="component" value="Unassembled WGS sequence"/>
</dbReference>
<dbReference type="AlphaFoldDB" id="B2W567"/>
<dbReference type="HOGENOM" id="CLU_997985_0_0_1"/>
<organism evidence="2 3">
    <name type="scientific">Pyrenophora tritici-repentis (strain Pt-1C-BFP)</name>
    <name type="common">Wheat tan spot fungus</name>
    <name type="synonym">Drechslera tritici-repentis</name>
    <dbReference type="NCBI Taxonomy" id="426418"/>
    <lineage>
        <taxon>Eukaryota</taxon>
        <taxon>Fungi</taxon>
        <taxon>Dikarya</taxon>
        <taxon>Ascomycota</taxon>
        <taxon>Pezizomycotina</taxon>
        <taxon>Dothideomycetes</taxon>
        <taxon>Pleosporomycetidae</taxon>
        <taxon>Pleosporales</taxon>
        <taxon>Pleosporineae</taxon>
        <taxon>Pleosporaceae</taxon>
        <taxon>Pyrenophora</taxon>
    </lineage>
</organism>
<gene>
    <name evidence="2" type="ORF">PTRG_04767</name>
</gene>
<evidence type="ECO:0000313" key="2">
    <source>
        <dbReference type="EMBL" id="EDU47674.1"/>
    </source>
</evidence>
<feature type="domain" description="DUF7730" evidence="1">
    <location>
        <begin position="20"/>
        <end position="125"/>
    </location>
</feature>